<dbReference type="InterPro" id="IPR011990">
    <property type="entry name" value="TPR-like_helical_dom_sf"/>
</dbReference>
<dbReference type="EMBL" id="SHOA02000018">
    <property type="protein sequence ID" value="TDH68133.1"/>
    <property type="molecule type" value="Genomic_DNA"/>
</dbReference>
<proteinExistence type="predicted"/>
<dbReference type="KEGG" id="blac:94352406"/>
<dbReference type="RefSeq" id="XP_067817632.1">
    <property type="nucleotide sequence ID" value="XM_067966735.1"/>
</dbReference>
<dbReference type="GO" id="GO:0051879">
    <property type="term" value="F:Hsp90 protein binding"/>
    <property type="evidence" value="ECO:0007669"/>
    <property type="project" value="TreeGrafter"/>
</dbReference>
<evidence type="ECO:0000256" key="1">
    <source>
        <dbReference type="ARBA" id="ARBA00022737"/>
    </source>
</evidence>
<gene>
    <name evidence="3" type="ORF">CCR75_008685</name>
</gene>
<evidence type="ECO:0000256" key="2">
    <source>
        <dbReference type="ARBA" id="ARBA00022803"/>
    </source>
</evidence>
<evidence type="ECO:0000313" key="3">
    <source>
        <dbReference type="EMBL" id="TDH68133.1"/>
    </source>
</evidence>
<dbReference type="PANTHER" id="PTHR22904:SF523">
    <property type="entry name" value="STRESS-INDUCED-PHOSPHOPROTEIN 1"/>
    <property type="match status" value="1"/>
</dbReference>
<dbReference type="Gene3D" id="1.25.40.10">
    <property type="entry name" value="Tetratricopeptide repeat domain"/>
    <property type="match status" value="1"/>
</dbReference>
<sequence>MEWLFGSKAPAAMVVKAKLSSSTPQGRSAPSRDDDSWHKNCGNEFFKSKDFEAAVHEYSLGIELKPTATLHSNRSAAYCALGNYEMAKKDADVAITLDPDWAKTYSRKGKALYGLKSYKKAADAYARGLEICIRGAVDEANQRDTELEALKRQTDSQAKAYLRLLEENDHLKRQITDYQHVFGEWTKKEM</sequence>
<accession>A0A976FJT9</accession>
<protein>
    <submittedName>
        <fullName evidence="3">Uncharacterized protein</fullName>
    </submittedName>
</protein>
<dbReference type="AlphaFoldDB" id="A0A976FJT9"/>
<organism evidence="3 4">
    <name type="scientific">Bremia lactucae</name>
    <name type="common">Lettuce downy mildew</name>
    <dbReference type="NCBI Taxonomy" id="4779"/>
    <lineage>
        <taxon>Eukaryota</taxon>
        <taxon>Sar</taxon>
        <taxon>Stramenopiles</taxon>
        <taxon>Oomycota</taxon>
        <taxon>Peronosporomycetes</taxon>
        <taxon>Peronosporales</taxon>
        <taxon>Peronosporaceae</taxon>
        <taxon>Bremia</taxon>
    </lineage>
</organism>
<dbReference type="OrthoDB" id="2423701at2759"/>
<dbReference type="SMART" id="SM00028">
    <property type="entry name" value="TPR"/>
    <property type="match status" value="2"/>
</dbReference>
<name>A0A976FJT9_BRELC</name>
<dbReference type="PANTHER" id="PTHR22904">
    <property type="entry name" value="TPR REPEAT CONTAINING PROTEIN"/>
    <property type="match status" value="1"/>
</dbReference>
<keyword evidence="2" id="KW-0802">TPR repeat</keyword>
<dbReference type="SUPFAM" id="SSF48452">
    <property type="entry name" value="TPR-like"/>
    <property type="match status" value="1"/>
</dbReference>
<keyword evidence="1" id="KW-0677">Repeat</keyword>
<dbReference type="InterPro" id="IPR019734">
    <property type="entry name" value="TPR_rpt"/>
</dbReference>
<keyword evidence="4" id="KW-1185">Reference proteome</keyword>
<dbReference type="GeneID" id="94352406"/>
<reference evidence="3 4" key="1">
    <citation type="journal article" date="2021" name="Genome Biol.">
        <title>AFLAP: assembly-free linkage analysis pipeline using k-mers from genome sequencing data.</title>
        <authorList>
            <person name="Fletcher K."/>
            <person name="Zhang L."/>
            <person name="Gil J."/>
            <person name="Han R."/>
            <person name="Cavanaugh K."/>
            <person name="Michelmore R."/>
        </authorList>
    </citation>
    <scope>NUCLEOTIDE SEQUENCE [LARGE SCALE GENOMIC DNA]</scope>
    <source>
        <strain evidence="3 4">SF5</strain>
    </source>
</reference>
<dbReference type="Proteomes" id="UP000294530">
    <property type="component" value="Unassembled WGS sequence"/>
</dbReference>
<comment type="caution">
    <text evidence="3">The sequence shown here is derived from an EMBL/GenBank/DDBJ whole genome shotgun (WGS) entry which is preliminary data.</text>
</comment>
<evidence type="ECO:0000313" key="4">
    <source>
        <dbReference type="Proteomes" id="UP000294530"/>
    </source>
</evidence>